<organism evidence="5 6">
    <name type="scientific">Acetobacter oeni</name>
    <dbReference type="NCBI Taxonomy" id="304077"/>
    <lineage>
        <taxon>Bacteria</taxon>
        <taxon>Pseudomonadati</taxon>
        <taxon>Pseudomonadota</taxon>
        <taxon>Alphaproteobacteria</taxon>
        <taxon>Acetobacterales</taxon>
        <taxon>Acetobacteraceae</taxon>
        <taxon>Acetobacter</taxon>
    </lineage>
</organism>
<feature type="domain" description="Enoyl-CoA hydratase/isomerase" evidence="4">
    <location>
        <begin position="23"/>
        <end position="353"/>
    </location>
</feature>
<evidence type="ECO:0000313" key="6">
    <source>
        <dbReference type="Proteomes" id="UP000321746"/>
    </source>
</evidence>
<evidence type="ECO:0000256" key="2">
    <source>
        <dbReference type="ARBA" id="ARBA00011915"/>
    </source>
</evidence>
<evidence type="ECO:0000313" key="5">
    <source>
        <dbReference type="EMBL" id="GEN63402.1"/>
    </source>
</evidence>
<dbReference type="Proteomes" id="UP000321746">
    <property type="component" value="Unassembled WGS sequence"/>
</dbReference>
<dbReference type="RefSeq" id="WP_146887916.1">
    <property type="nucleotide sequence ID" value="NZ_BJYG01000019.1"/>
</dbReference>
<name>A0A511XKE2_9PROT</name>
<dbReference type="AlphaFoldDB" id="A0A511XKE2"/>
<accession>A0A511XKE2</accession>
<dbReference type="PANTHER" id="PTHR43176:SF3">
    <property type="entry name" value="3-HYDROXYISOBUTYRYL-COA HYDROLASE, MITOCHONDRIAL"/>
    <property type="match status" value="1"/>
</dbReference>
<keyword evidence="3" id="KW-0378">Hydrolase</keyword>
<evidence type="ECO:0000256" key="3">
    <source>
        <dbReference type="ARBA" id="ARBA00022801"/>
    </source>
</evidence>
<dbReference type="InterPro" id="IPR045004">
    <property type="entry name" value="ECH_dom"/>
</dbReference>
<dbReference type="EMBL" id="BJYG01000019">
    <property type="protein sequence ID" value="GEN63402.1"/>
    <property type="molecule type" value="Genomic_DNA"/>
</dbReference>
<dbReference type="GO" id="GO:0006574">
    <property type="term" value="P:L-valine catabolic process"/>
    <property type="evidence" value="ECO:0007669"/>
    <property type="project" value="TreeGrafter"/>
</dbReference>
<dbReference type="Pfam" id="PF16113">
    <property type="entry name" value="ECH_2"/>
    <property type="match status" value="1"/>
</dbReference>
<dbReference type="OrthoDB" id="9790967at2"/>
<dbReference type="Gene3D" id="3.90.226.10">
    <property type="entry name" value="2-enoyl-CoA Hydratase, Chain A, domain 1"/>
    <property type="match status" value="1"/>
</dbReference>
<dbReference type="InterPro" id="IPR032259">
    <property type="entry name" value="HIBYL-CoA-H"/>
</dbReference>
<comment type="catalytic activity">
    <reaction evidence="1">
        <text>3-hydroxy-2-methylpropanoyl-CoA + H2O = 3-hydroxy-2-methylpropanoate + CoA + H(+)</text>
        <dbReference type="Rhea" id="RHEA:20888"/>
        <dbReference type="ChEBI" id="CHEBI:11805"/>
        <dbReference type="ChEBI" id="CHEBI:15377"/>
        <dbReference type="ChEBI" id="CHEBI:15378"/>
        <dbReference type="ChEBI" id="CHEBI:57287"/>
        <dbReference type="ChEBI" id="CHEBI:57340"/>
        <dbReference type="EC" id="3.1.2.4"/>
    </reaction>
</comment>
<dbReference type="InterPro" id="IPR029045">
    <property type="entry name" value="ClpP/crotonase-like_dom_sf"/>
</dbReference>
<evidence type="ECO:0000259" key="4">
    <source>
        <dbReference type="Pfam" id="PF16113"/>
    </source>
</evidence>
<gene>
    <name evidence="5" type="ORF">AOE01nite_16260</name>
</gene>
<comment type="caution">
    <text evidence="5">The sequence shown here is derived from an EMBL/GenBank/DDBJ whole genome shotgun (WGS) entry which is preliminary data.</text>
</comment>
<dbReference type="NCBIfam" id="NF004127">
    <property type="entry name" value="PRK05617.1"/>
    <property type="match status" value="1"/>
</dbReference>
<sequence length="356" mass="37834">MTEVLSADGASRPFFTERHGHLARMTLDMPKKLNAIDAATAEEMLTVLDRWRDDADIHTVLLDSSSPRAFCAGGDIRAIRDIIARSGSVAAHTSMAIPYRTMLAIARYPKPVVTVMDGIAMGGGIGFGAHARHRIVTERSTLAMPETAIGLTPDAGGGWRLAHADPAYGLRFALTGARMNGIQAVATGFADHLLHSDNLPSLTEALTNVTEDRINHVLQELAEIQAGEAGLPAGSVTVYDVLPLTPAEGLPVVMQRLENVIAAGGDVAWAEGDLAALKAACPFSLHVTWLMQQKLADIEMITDGFSLESSAVGHMLARKDFSEGVRARVIDKDNTPVWSPASIAAVDADEAKQCAA</sequence>
<dbReference type="PANTHER" id="PTHR43176">
    <property type="entry name" value="3-HYDROXYISOBUTYRYL-COA HYDROLASE-RELATED"/>
    <property type="match status" value="1"/>
</dbReference>
<protein>
    <recommendedName>
        <fullName evidence="2">3-hydroxyisobutyryl-CoA hydrolase</fullName>
        <ecNumber evidence="2">3.1.2.4</ecNumber>
    </recommendedName>
</protein>
<dbReference type="SUPFAM" id="SSF52096">
    <property type="entry name" value="ClpP/crotonase"/>
    <property type="match status" value="1"/>
</dbReference>
<dbReference type="GO" id="GO:0003860">
    <property type="term" value="F:3-hydroxyisobutyryl-CoA hydrolase activity"/>
    <property type="evidence" value="ECO:0007669"/>
    <property type="project" value="UniProtKB-EC"/>
</dbReference>
<dbReference type="EC" id="3.1.2.4" evidence="2"/>
<proteinExistence type="predicted"/>
<evidence type="ECO:0000256" key="1">
    <source>
        <dbReference type="ARBA" id="ARBA00001709"/>
    </source>
</evidence>
<reference evidence="5 6" key="1">
    <citation type="submission" date="2019-07" db="EMBL/GenBank/DDBJ databases">
        <title>Whole genome shotgun sequence of Acetobacter oeni NBRC 105207.</title>
        <authorList>
            <person name="Hosoyama A."/>
            <person name="Uohara A."/>
            <person name="Ohji S."/>
            <person name="Ichikawa N."/>
        </authorList>
    </citation>
    <scope>NUCLEOTIDE SEQUENCE [LARGE SCALE GENOMIC DNA]</scope>
    <source>
        <strain evidence="5 6">NBRC 105207</strain>
    </source>
</reference>
<keyword evidence="6" id="KW-1185">Reference proteome</keyword>
<dbReference type="GO" id="GO:0005829">
    <property type="term" value="C:cytosol"/>
    <property type="evidence" value="ECO:0007669"/>
    <property type="project" value="TreeGrafter"/>
</dbReference>
<dbReference type="CDD" id="cd06558">
    <property type="entry name" value="crotonase-like"/>
    <property type="match status" value="1"/>
</dbReference>